<feature type="chain" id="PRO_5003558662" evidence="8">
    <location>
        <begin position="20"/>
        <end position="1108"/>
    </location>
</feature>
<reference evidence="10" key="1">
    <citation type="submission" date="2011-09" db="EMBL/GenBank/DDBJ databases">
        <title>The permanent draft genome of Mucilaginibacter paludis DSM 18603.</title>
        <authorList>
            <consortium name="US DOE Joint Genome Institute (JGI-PGF)"/>
            <person name="Lucas S."/>
            <person name="Han J."/>
            <person name="Lapidus A."/>
            <person name="Bruce D."/>
            <person name="Goodwin L."/>
            <person name="Pitluck S."/>
            <person name="Peters L."/>
            <person name="Kyrpides N."/>
            <person name="Mavromatis K."/>
            <person name="Ivanova N."/>
            <person name="Mikhailova N."/>
            <person name="Held B."/>
            <person name="Detter J.C."/>
            <person name="Tapia R."/>
            <person name="Han C."/>
            <person name="Land M."/>
            <person name="Hauser L."/>
            <person name="Markowitz V."/>
            <person name="Cheng J.-F."/>
            <person name="Hugenholtz P."/>
            <person name="Woyke T."/>
            <person name="Wu D."/>
            <person name="Tindall B."/>
            <person name="Brambilla E."/>
            <person name="Klenk H.-P."/>
            <person name="Eisen J.A."/>
        </authorList>
    </citation>
    <scope>NUCLEOTIDE SEQUENCE [LARGE SCALE GENOMIC DNA]</scope>
    <source>
        <strain evidence="10">DSM 18603</strain>
    </source>
</reference>
<keyword evidence="8" id="KW-0732">Signal</keyword>
<evidence type="ECO:0000256" key="8">
    <source>
        <dbReference type="SAM" id="SignalP"/>
    </source>
</evidence>
<dbReference type="SMART" id="SM00965">
    <property type="entry name" value="STN"/>
    <property type="match status" value="1"/>
</dbReference>
<dbReference type="InterPro" id="IPR023997">
    <property type="entry name" value="TonB-dep_OMP_SusC/RagA_CS"/>
</dbReference>
<name>H1XZ26_9SPHI</name>
<dbReference type="EMBL" id="CM001403">
    <property type="protein sequence ID" value="EHQ24611.1"/>
    <property type="molecule type" value="Genomic_DNA"/>
</dbReference>
<evidence type="ECO:0000256" key="2">
    <source>
        <dbReference type="ARBA" id="ARBA00022448"/>
    </source>
</evidence>
<keyword evidence="2 7" id="KW-0813">Transport</keyword>
<dbReference type="InterPro" id="IPR037066">
    <property type="entry name" value="Plug_dom_sf"/>
</dbReference>
<dbReference type="NCBIfam" id="TIGR04057">
    <property type="entry name" value="SusC_RagA_signa"/>
    <property type="match status" value="1"/>
</dbReference>
<evidence type="ECO:0000313" key="11">
    <source>
        <dbReference type="Proteomes" id="UP000002774"/>
    </source>
</evidence>
<evidence type="ECO:0000256" key="4">
    <source>
        <dbReference type="ARBA" id="ARBA00022692"/>
    </source>
</evidence>
<dbReference type="InterPro" id="IPR036942">
    <property type="entry name" value="Beta-barrel_TonB_sf"/>
</dbReference>
<dbReference type="eggNOG" id="COG1629">
    <property type="taxonomic scope" value="Bacteria"/>
</dbReference>
<dbReference type="Gene3D" id="2.40.170.20">
    <property type="entry name" value="TonB-dependent receptor, beta-barrel domain"/>
    <property type="match status" value="1"/>
</dbReference>
<protein>
    <submittedName>
        <fullName evidence="10">TonB-dependent receptor plug</fullName>
    </submittedName>
</protein>
<dbReference type="PROSITE" id="PS52016">
    <property type="entry name" value="TONB_DEPENDENT_REC_3"/>
    <property type="match status" value="1"/>
</dbReference>
<evidence type="ECO:0000256" key="3">
    <source>
        <dbReference type="ARBA" id="ARBA00022452"/>
    </source>
</evidence>
<dbReference type="Pfam" id="PF07715">
    <property type="entry name" value="Plug"/>
    <property type="match status" value="1"/>
</dbReference>
<evidence type="ECO:0000256" key="1">
    <source>
        <dbReference type="ARBA" id="ARBA00004571"/>
    </source>
</evidence>
<keyword evidence="5 7" id="KW-0472">Membrane</keyword>
<dbReference type="SUPFAM" id="SSF56935">
    <property type="entry name" value="Porins"/>
    <property type="match status" value="1"/>
</dbReference>
<evidence type="ECO:0000256" key="7">
    <source>
        <dbReference type="PROSITE-ProRule" id="PRU01360"/>
    </source>
</evidence>
<accession>H1XZ26</accession>
<sequence>MRINLTSIIIFLALLQASARGYSQISLHEKNVSIQKVFQSIEKQTKFTFLYDTKDILATEKVSVDLNNASVEQVMDKVLENSSLTYKIVDKMVLVKKKEQPTFLPKVIDKNQPKEIRGQVADTLSNPISGASVRVKSKNISTITDAAGRFNLKGVDNGDVITVDFIGYQQGTQVVKEIESNFYYIILKSAINKLDQVVIQAYGITTQRLNTGDIGKVTAAEIKNNPVMNPLLALQGRIPGLNVTQNNGFASAPVSVQLRGRTAISSVPSDPLYIIDGVPLGVNEISGNVVPSNSGNGSVGLLQNGNRGPAGGQSPFFNINPNDIESIEVLKDADATAIYGSRGANGVIIITTKKGKAGQTQFNINYQEGVTRVTKFYDVLNTTQYLEMRKEAFKNDNLDYTDPNNAGGAYDLLQWNQNSFTDWQKAIYGGTGRNTNIQTSLNGGNQQTTFRIGAGYNRTTNVLSIKGSDQLANISLSLIHKALDNRFILSLDTKYSLSQSDMIDLPGGAITSAPNAPSIYDQYGNLNFDGWGGQNTDARNAYPFGSLKQPYNAKTSFLSSNLNLSYQIAKDLIISTNLGYNISHANQEQYYLIASQDPINDPTGRAFLGYNNNQNLIIEPQLSYKKLINKGTLQLLIGGTSQKTLTDGLSILNQGYTSDETIMALSNATSQSNSNVEGEYLYAGLFARANFNWDNKYLINLSGRRDGSSRFGPGKQYGNFGAIGAAWIFTEETWFKNNAPFLSFGKLRASYGLTGSDGIGDYKYLTRWTSDGNPLYGDNVGINPIQHANPNYQWQVNKKLEAGINLGFLKDRIIIEATRYQDRTGNQLVDFPLPAYTGFTSVTANSPALIENSGWEFATNAKILETKQFNWSFNFNLSINRNRLISYPNLQLSPYANKYIIGKSLNIVRRLHFTGVDPQTGQYTFEDKNHDGAITYDYSGKTSDDSYILDLSPKYSGGVGTNFNYNGIQLGLFFSYRKQVGVSSAYGVNPGLLNLNQPVSVLNRWQKPGDITTVARFTTTPSQSDNNFSQLSDGTNSDASFIRLSNLSLGYTVPSTFTKKLGITGCSIFINANNLFVITKYKGIDPETQNFGGLPPVRTIVTGANFNF</sequence>
<evidence type="ECO:0000259" key="9">
    <source>
        <dbReference type="SMART" id="SM00965"/>
    </source>
</evidence>
<keyword evidence="6 7" id="KW-0998">Cell outer membrane</keyword>
<keyword evidence="3 7" id="KW-1134">Transmembrane beta strand</keyword>
<dbReference type="GO" id="GO:0009279">
    <property type="term" value="C:cell outer membrane"/>
    <property type="evidence" value="ECO:0007669"/>
    <property type="project" value="UniProtKB-SubCell"/>
</dbReference>
<gene>
    <name evidence="10" type="ORF">Mucpa_0417</name>
</gene>
<organism evidence="10 11">
    <name type="scientific">Mucilaginibacter paludis DSM 18603</name>
    <dbReference type="NCBI Taxonomy" id="714943"/>
    <lineage>
        <taxon>Bacteria</taxon>
        <taxon>Pseudomonadati</taxon>
        <taxon>Bacteroidota</taxon>
        <taxon>Sphingobacteriia</taxon>
        <taxon>Sphingobacteriales</taxon>
        <taxon>Sphingobacteriaceae</taxon>
        <taxon>Mucilaginibacter</taxon>
    </lineage>
</organism>
<dbReference type="InterPro" id="IPR012910">
    <property type="entry name" value="Plug_dom"/>
</dbReference>
<dbReference type="HOGENOM" id="CLU_004317_0_1_10"/>
<dbReference type="Proteomes" id="UP000002774">
    <property type="component" value="Chromosome"/>
</dbReference>
<dbReference type="RefSeq" id="WP_008504156.1">
    <property type="nucleotide sequence ID" value="NZ_CM001403.1"/>
</dbReference>
<dbReference type="AlphaFoldDB" id="H1XZ26"/>
<proteinExistence type="inferred from homology"/>
<dbReference type="InterPro" id="IPR039426">
    <property type="entry name" value="TonB-dep_rcpt-like"/>
</dbReference>
<feature type="domain" description="Secretin/TonB short N-terminal" evidence="9">
    <location>
        <begin position="47"/>
        <end position="98"/>
    </location>
</feature>
<comment type="subcellular location">
    <subcellularLocation>
        <location evidence="1 7">Cell outer membrane</location>
        <topology evidence="1 7">Multi-pass membrane protein</topology>
    </subcellularLocation>
</comment>
<dbReference type="STRING" id="714943.Mucpa_0417"/>
<keyword evidence="10" id="KW-0675">Receptor</keyword>
<dbReference type="NCBIfam" id="TIGR04056">
    <property type="entry name" value="OMP_RagA_SusC"/>
    <property type="match status" value="1"/>
</dbReference>
<dbReference type="Pfam" id="PF07660">
    <property type="entry name" value="STN"/>
    <property type="match status" value="1"/>
</dbReference>
<comment type="similarity">
    <text evidence="7">Belongs to the TonB-dependent receptor family.</text>
</comment>
<evidence type="ECO:0000256" key="6">
    <source>
        <dbReference type="ARBA" id="ARBA00023237"/>
    </source>
</evidence>
<dbReference type="Gene3D" id="2.60.40.1120">
    <property type="entry name" value="Carboxypeptidase-like, regulatory domain"/>
    <property type="match status" value="1"/>
</dbReference>
<keyword evidence="4 7" id="KW-0812">Transmembrane</keyword>
<dbReference type="Pfam" id="PF13715">
    <property type="entry name" value="CarbopepD_reg_2"/>
    <property type="match status" value="1"/>
</dbReference>
<dbReference type="InterPro" id="IPR011662">
    <property type="entry name" value="Secretin/TonB_short_N"/>
</dbReference>
<dbReference type="InterPro" id="IPR023996">
    <property type="entry name" value="TonB-dep_OMP_SusC/RagA"/>
</dbReference>
<evidence type="ECO:0000256" key="5">
    <source>
        <dbReference type="ARBA" id="ARBA00023136"/>
    </source>
</evidence>
<keyword evidence="11" id="KW-1185">Reference proteome</keyword>
<dbReference type="Gene3D" id="2.170.130.10">
    <property type="entry name" value="TonB-dependent receptor, plug domain"/>
    <property type="match status" value="1"/>
</dbReference>
<feature type="signal peptide" evidence="8">
    <location>
        <begin position="1"/>
        <end position="19"/>
    </location>
</feature>
<evidence type="ECO:0000313" key="10">
    <source>
        <dbReference type="EMBL" id="EHQ24611.1"/>
    </source>
</evidence>
<dbReference type="SUPFAM" id="SSF49464">
    <property type="entry name" value="Carboxypeptidase regulatory domain-like"/>
    <property type="match status" value="1"/>
</dbReference>
<dbReference type="InterPro" id="IPR008969">
    <property type="entry name" value="CarboxyPept-like_regulatory"/>
</dbReference>